<keyword evidence="11" id="KW-1185">Reference proteome</keyword>
<dbReference type="InterPro" id="IPR016024">
    <property type="entry name" value="ARM-type_fold"/>
</dbReference>
<dbReference type="AlphaFoldDB" id="A0A6J8DFL2"/>
<sequence>MENYKIIKQLGQGAQSTIFLVEDLKNENKTCILKKVECFDESEANKAFRESLALQELNHPYVSGYKEFFVMWEKKDSSMYMCIAMDYFPKGHLGQYINEKRQSKEIIEEEKIKTWIGQIIEALVYAHEKGIIHRDVRPNNMYVNEDGNLVLGDFSVASVMGDTRTCTRSTLDITNYMAPEVTDKFTLASDVWAFGCILLELTTTSLYTQEEIMDKIRDIKEDSFVMEQIFEEISKFYSSDIISLLRNTLKRNKRPTARELQDKNNYVQECVKRSDASQLEKRKRRESIIIDKDKTELPKGQGIRPVVKYLANMVDYEDNVRSALEYLVELTKELEVFEIDASGKRMIKAAMRNNLLDKDIQIAGFNILNCLIITAQTDDVLFTPEIISIVPVAMEHHETSAELQQSGAALLMALASQEGAAEVIGLYGGVEHIITALKTHPNNPELCSTCCHALWSLAVVEDNVKIATEQKAISHVCGALKTHMNSPDVAEAASAALLSLTLNDENFDNVGDLDCVGLLIDAIEKHMKNAKVVKNACLALASLVEPDEESAYRVLTNEVSTGGHVAGVPIILKAYDLHKDNAEVVESIVSLVMELSEYDDVCAEMKHLNVGPNLLSQIFKRFKENRDIMDPCEKALGKLQLISGQKAKA</sequence>
<reference evidence="10 11" key="1">
    <citation type="submission" date="2020-06" db="EMBL/GenBank/DDBJ databases">
        <authorList>
            <person name="Li R."/>
            <person name="Bekaert M."/>
        </authorList>
    </citation>
    <scope>NUCLEOTIDE SEQUENCE [LARGE SCALE GENOMIC DNA]</scope>
    <source>
        <strain evidence="11">wild</strain>
    </source>
</reference>
<dbReference type="Proteomes" id="UP000507470">
    <property type="component" value="Unassembled WGS sequence"/>
</dbReference>
<dbReference type="Gene3D" id="1.10.510.10">
    <property type="entry name" value="Transferase(Phosphotransferase) domain 1"/>
    <property type="match status" value="1"/>
</dbReference>
<dbReference type="SMART" id="SM00219">
    <property type="entry name" value="TyrKc"/>
    <property type="match status" value="1"/>
</dbReference>
<keyword evidence="4" id="KW-0547">Nucleotide-binding</keyword>
<dbReference type="SMART" id="SM00185">
    <property type="entry name" value="ARM"/>
    <property type="match status" value="3"/>
</dbReference>
<dbReference type="Pfam" id="PF00069">
    <property type="entry name" value="Pkinase"/>
    <property type="match status" value="1"/>
</dbReference>
<dbReference type="InterPro" id="IPR000225">
    <property type="entry name" value="Armadillo"/>
</dbReference>
<name>A0A6J8DFL2_MYTCO</name>
<evidence type="ECO:0000256" key="2">
    <source>
        <dbReference type="ARBA" id="ARBA00022527"/>
    </source>
</evidence>
<evidence type="ECO:0000256" key="1">
    <source>
        <dbReference type="ARBA" id="ARBA00012513"/>
    </source>
</evidence>
<dbReference type="PROSITE" id="PS50011">
    <property type="entry name" value="PROTEIN_KINASE_DOM"/>
    <property type="match status" value="1"/>
</dbReference>
<evidence type="ECO:0000313" key="10">
    <source>
        <dbReference type="EMBL" id="CAC5407433.1"/>
    </source>
</evidence>
<feature type="domain" description="Protein kinase" evidence="9">
    <location>
        <begin position="4"/>
        <end position="267"/>
    </location>
</feature>
<dbReference type="GO" id="GO:0005524">
    <property type="term" value="F:ATP binding"/>
    <property type="evidence" value="ECO:0007669"/>
    <property type="project" value="UniProtKB-KW"/>
</dbReference>
<dbReference type="EC" id="2.7.11.1" evidence="1"/>
<protein>
    <recommendedName>
        <fullName evidence="1">non-specific serine/threonine protein kinase</fullName>
        <ecNumber evidence="1">2.7.11.1</ecNumber>
    </recommendedName>
</protein>
<keyword evidence="5" id="KW-0418">Kinase</keyword>
<dbReference type="Gene3D" id="1.25.10.10">
    <property type="entry name" value="Leucine-rich Repeat Variant"/>
    <property type="match status" value="1"/>
</dbReference>
<dbReference type="PANTHER" id="PTHR24363">
    <property type="entry name" value="SERINE/THREONINE PROTEIN KINASE"/>
    <property type="match status" value="1"/>
</dbReference>
<comment type="catalytic activity">
    <reaction evidence="7">
        <text>L-threonyl-[protein] + ATP = O-phospho-L-threonyl-[protein] + ADP + H(+)</text>
        <dbReference type="Rhea" id="RHEA:46608"/>
        <dbReference type="Rhea" id="RHEA-COMP:11060"/>
        <dbReference type="Rhea" id="RHEA-COMP:11605"/>
        <dbReference type="ChEBI" id="CHEBI:15378"/>
        <dbReference type="ChEBI" id="CHEBI:30013"/>
        <dbReference type="ChEBI" id="CHEBI:30616"/>
        <dbReference type="ChEBI" id="CHEBI:61977"/>
        <dbReference type="ChEBI" id="CHEBI:456216"/>
        <dbReference type="EC" id="2.7.11.1"/>
    </reaction>
</comment>
<dbReference type="EMBL" id="CACVKT020007419">
    <property type="protein sequence ID" value="CAC5407433.1"/>
    <property type="molecule type" value="Genomic_DNA"/>
</dbReference>
<dbReference type="SUPFAM" id="SSF48371">
    <property type="entry name" value="ARM repeat"/>
    <property type="match status" value="1"/>
</dbReference>
<organism evidence="10 11">
    <name type="scientific">Mytilus coruscus</name>
    <name type="common">Sea mussel</name>
    <dbReference type="NCBI Taxonomy" id="42192"/>
    <lineage>
        <taxon>Eukaryota</taxon>
        <taxon>Metazoa</taxon>
        <taxon>Spiralia</taxon>
        <taxon>Lophotrochozoa</taxon>
        <taxon>Mollusca</taxon>
        <taxon>Bivalvia</taxon>
        <taxon>Autobranchia</taxon>
        <taxon>Pteriomorphia</taxon>
        <taxon>Mytilida</taxon>
        <taxon>Mytiloidea</taxon>
        <taxon>Mytilidae</taxon>
        <taxon>Mytilinae</taxon>
        <taxon>Mytilus</taxon>
    </lineage>
</organism>
<keyword evidence="6" id="KW-0067">ATP-binding</keyword>
<keyword evidence="2" id="KW-0723">Serine/threonine-protein kinase</keyword>
<dbReference type="SMART" id="SM00220">
    <property type="entry name" value="S_TKc"/>
    <property type="match status" value="1"/>
</dbReference>
<proteinExistence type="predicted"/>
<evidence type="ECO:0000256" key="5">
    <source>
        <dbReference type="ARBA" id="ARBA00022777"/>
    </source>
</evidence>
<dbReference type="SUPFAM" id="SSF56112">
    <property type="entry name" value="Protein kinase-like (PK-like)"/>
    <property type="match status" value="1"/>
</dbReference>
<dbReference type="InterPro" id="IPR000719">
    <property type="entry name" value="Prot_kinase_dom"/>
</dbReference>
<keyword evidence="3" id="KW-0808">Transferase</keyword>
<dbReference type="PANTHER" id="PTHR24363:SF0">
    <property type="entry name" value="SERINE_THREONINE KINASE LIKE DOMAIN CONTAINING 1"/>
    <property type="match status" value="1"/>
</dbReference>
<dbReference type="GO" id="GO:0004713">
    <property type="term" value="F:protein tyrosine kinase activity"/>
    <property type="evidence" value="ECO:0007669"/>
    <property type="project" value="InterPro"/>
</dbReference>
<dbReference type="PROSITE" id="PS00109">
    <property type="entry name" value="PROTEIN_KINASE_TYR"/>
    <property type="match status" value="1"/>
</dbReference>
<dbReference type="InterPro" id="IPR011009">
    <property type="entry name" value="Kinase-like_dom_sf"/>
</dbReference>
<evidence type="ECO:0000256" key="8">
    <source>
        <dbReference type="ARBA" id="ARBA00048679"/>
    </source>
</evidence>
<dbReference type="GO" id="GO:0004674">
    <property type="term" value="F:protein serine/threonine kinase activity"/>
    <property type="evidence" value="ECO:0007669"/>
    <property type="project" value="UniProtKB-KW"/>
</dbReference>
<dbReference type="InterPro" id="IPR008266">
    <property type="entry name" value="Tyr_kinase_AS"/>
</dbReference>
<accession>A0A6J8DFL2</accession>
<evidence type="ECO:0000256" key="6">
    <source>
        <dbReference type="ARBA" id="ARBA00022840"/>
    </source>
</evidence>
<gene>
    <name evidence="10" type="ORF">MCOR_40912</name>
</gene>
<dbReference type="OrthoDB" id="248923at2759"/>
<evidence type="ECO:0000259" key="9">
    <source>
        <dbReference type="PROSITE" id="PS50011"/>
    </source>
</evidence>
<dbReference type="InterPro" id="IPR020635">
    <property type="entry name" value="Tyr_kinase_cat_dom"/>
</dbReference>
<dbReference type="InterPro" id="IPR011989">
    <property type="entry name" value="ARM-like"/>
</dbReference>
<evidence type="ECO:0000256" key="3">
    <source>
        <dbReference type="ARBA" id="ARBA00022679"/>
    </source>
</evidence>
<evidence type="ECO:0000256" key="7">
    <source>
        <dbReference type="ARBA" id="ARBA00047899"/>
    </source>
</evidence>
<evidence type="ECO:0000256" key="4">
    <source>
        <dbReference type="ARBA" id="ARBA00022741"/>
    </source>
</evidence>
<comment type="catalytic activity">
    <reaction evidence="8">
        <text>L-seryl-[protein] + ATP = O-phospho-L-seryl-[protein] + ADP + H(+)</text>
        <dbReference type="Rhea" id="RHEA:17989"/>
        <dbReference type="Rhea" id="RHEA-COMP:9863"/>
        <dbReference type="Rhea" id="RHEA-COMP:11604"/>
        <dbReference type="ChEBI" id="CHEBI:15378"/>
        <dbReference type="ChEBI" id="CHEBI:29999"/>
        <dbReference type="ChEBI" id="CHEBI:30616"/>
        <dbReference type="ChEBI" id="CHEBI:83421"/>
        <dbReference type="ChEBI" id="CHEBI:456216"/>
        <dbReference type="EC" id="2.7.11.1"/>
    </reaction>
</comment>
<evidence type="ECO:0000313" key="11">
    <source>
        <dbReference type="Proteomes" id="UP000507470"/>
    </source>
</evidence>